<name>A0A1Y1ZZA7_9PLEO</name>
<dbReference type="EMBL" id="MCFA01000024">
    <property type="protein sequence ID" value="ORY15613.1"/>
    <property type="molecule type" value="Genomic_DNA"/>
</dbReference>
<evidence type="ECO:0000256" key="1">
    <source>
        <dbReference type="SAM" id="Phobius"/>
    </source>
</evidence>
<accession>A0A1Y1ZZA7</accession>
<dbReference type="STRING" id="1231657.A0A1Y1ZZA7"/>
<gene>
    <name evidence="2" type="ORF">BCR34DRAFT_558686</name>
</gene>
<dbReference type="PANTHER" id="PTHR37576">
    <property type="entry name" value="DEFECT AT LOW TEMPERATURE PROTEIN 1"/>
    <property type="match status" value="1"/>
</dbReference>
<keyword evidence="1" id="KW-1133">Transmembrane helix</keyword>
<sequence>MSPSTSPAMEMTEAVGETTKRFVGEGNGEKAHLPAEPVASRRWVPGGKVNFPWMFVLALLGTIAWFGGCIEIIFTADNTKVDSWAISPTVILAILGPLGSIIRRYALSCGLVITWWNSALSGTTIGSVHRQWDHGTSVWAATTSRRHMDRISLAKLMVLSLFRWII</sequence>
<evidence type="ECO:0000313" key="2">
    <source>
        <dbReference type="EMBL" id="ORY15613.1"/>
    </source>
</evidence>
<evidence type="ECO:0000313" key="3">
    <source>
        <dbReference type="Proteomes" id="UP000193144"/>
    </source>
</evidence>
<keyword evidence="3" id="KW-1185">Reference proteome</keyword>
<comment type="caution">
    <text evidence="2">The sequence shown here is derived from an EMBL/GenBank/DDBJ whole genome shotgun (WGS) entry which is preliminary data.</text>
</comment>
<dbReference type="Pfam" id="PF11374">
    <property type="entry name" value="DUF3176"/>
    <property type="match status" value="1"/>
</dbReference>
<dbReference type="AlphaFoldDB" id="A0A1Y1ZZA7"/>
<dbReference type="OrthoDB" id="5357734at2759"/>
<reference evidence="2 3" key="1">
    <citation type="submission" date="2016-07" db="EMBL/GenBank/DDBJ databases">
        <title>Pervasive Adenine N6-methylation of Active Genes in Fungi.</title>
        <authorList>
            <consortium name="DOE Joint Genome Institute"/>
            <person name="Mondo S.J."/>
            <person name="Dannebaum R.O."/>
            <person name="Kuo R.C."/>
            <person name="Labutti K."/>
            <person name="Haridas S."/>
            <person name="Kuo A."/>
            <person name="Salamov A."/>
            <person name="Ahrendt S.R."/>
            <person name="Lipzen A."/>
            <person name="Sullivan W."/>
            <person name="Andreopoulos W.B."/>
            <person name="Clum A."/>
            <person name="Lindquist E."/>
            <person name="Daum C."/>
            <person name="Ramamoorthy G.K."/>
            <person name="Gryganskyi A."/>
            <person name="Culley D."/>
            <person name="Magnuson J.K."/>
            <person name="James T.Y."/>
            <person name="O'Malley M.A."/>
            <person name="Stajich J.E."/>
            <person name="Spatafora J.W."/>
            <person name="Visel A."/>
            <person name="Grigoriev I.V."/>
        </authorList>
    </citation>
    <scope>NUCLEOTIDE SEQUENCE [LARGE SCALE GENOMIC DNA]</scope>
    <source>
        <strain evidence="2 3">CBS 115471</strain>
    </source>
</reference>
<dbReference type="InterPro" id="IPR021514">
    <property type="entry name" value="DUF3176"/>
</dbReference>
<organism evidence="2 3">
    <name type="scientific">Clohesyomyces aquaticus</name>
    <dbReference type="NCBI Taxonomy" id="1231657"/>
    <lineage>
        <taxon>Eukaryota</taxon>
        <taxon>Fungi</taxon>
        <taxon>Dikarya</taxon>
        <taxon>Ascomycota</taxon>
        <taxon>Pezizomycotina</taxon>
        <taxon>Dothideomycetes</taxon>
        <taxon>Pleosporomycetidae</taxon>
        <taxon>Pleosporales</taxon>
        <taxon>Lindgomycetaceae</taxon>
        <taxon>Clohesyomyces</taxon>
    </lineage>
</organism>
<keyword evidence="1" id="KW-0472">Membrane</keyword>
<feature type="transmembrane region" description="Helical" evidence="1">
    <location>
        <begin position="51"/>
        <end position="73"/>
    </location>
</feature>
<dbReference type="Proteomes" id="UP000193144">
    <property type="component" value="Unassembled WGS sequence"/>
</dbReference>
<protein>
    <submittedName>
        <fullName evidence="2">Uncharacterized protein</fullName>
    </submittedName>
</protein>
<keyword evidence="1" id="KW-0812">Transmembrane</keyword>
<dbReference type="PANTHER" id="PTHR37576:SF2">
    <property type="entry name" value="DEFECT AT LOW TEMPERATURE PROTEIN 1"/>
    <property type="match status" value="1"/>
</dbReference>
<proteinExistence type="predicted"/>
<feature type="transmembrane region" description="Helical" evidence="1">
    <location>
        <begin position="85"/>
        <end position="102"/>
    </location>
</feature>